<protein>
    <recommendedName>
        <fullName evidence="4">Nicotinamide-nucleotide adenylyltransferase</fullName>
    </recommendedName>
</protein>
<dbReference type="InParanoid" id="A0A4Q1BEA6"/>
<dbReference type="GO" id="GO:0005634">
    <property type="term" value="C:nucleus"/>
    <property type="evidence" value="ECO:0007669"/>
    <property type="project" value="TreeGrafter"/>
</dbReference>
<sequence>MSRFSRKQLTELLHTSSSSSTPFTLIHAPPQWPHPPNASTSKVHISILDSSFNPPTTAHLALICAPFPPITDISNPSPTIPKSPDHSQIPTKRNDEYPDIEEDVKMNDTYHENGYSIRVEERGKEDRQKGDYTTRLLLLSLKNVDKTPSSTDATPQQRIEMMVLLSKEVEKKTGQSCAVGICHEATFVGKNKVIREYLSSISTRSKTPSSNLSLGVESSSVNTSNGNYDVGQGTTKKGQSGSPTATDYDNIVHDVGHETVQRDQSRLQNLHQGGILENAQEGYKNGGMGEKIDLTFLIGTDTLTRFFSPKYYPEKQMMPLLKEFFKSTTLVSALRNSTASVTHPIGTPKNIDDEDEDDKGDDNGRDKKEDIKKSVEITLLESEVVRPWTLSGKVRLLDLGEETEGVSSTSVRKQVKDKLRHKSVDGDERKTQRSTKEDMVGTYMLVDADEGEGQVVVEDGREDGADERREQVVVEYGREEDMIKGVLNTIKEYIKIEGLYI</sequence>
<dbReference type="GO" id="GO:0016887">
    <property type="term" value="F:ATP hydrolysis activity"/>
    <property type="evidence" value="ECO:0007669"/>
    <property type="project" value="TreeGrafter"/>
</dbReference>
<dbReference type="AlphaFoldDB" id="A0A4Q1BEA6"/>
<comment type="caution">
    <text evidence="2">The sequence shown here is derived from an EMBL/GenBank/DDBJ whole genome shotgun (WGS) entry which is preliminary data.</text>
</comment>
<dbReference type="Proteomes" id="UP000289152">
    <property type="component" value="Unassembled WGS sequence"/>
</dbReference>
<dbReference type="GO" id="GO:0000309">
    <property type="term" value="F:nicotinamide-nucleotide adenylyltransferase activity"/>
    <property type="evidence" value="ECO:0007669"/>
    <property type="project" value="TreeGrafter"/>
</dbReference>
<name>A0A4Q1BEA6_TREME</name>
<organism evidence="2 3">
    <name type="scientific">Tremella mesenterica</name>
    <name type="common">Jelly fungus</name>
    <dbReference type="NCBI Taxonomy" id="5217"/>
    <lineage>
        <taxon>Eukaryota</taxon>
        <taxon>Fungi</taxon>
        <taxon>Dikarya</taxon>
        <taxon>Basidiomycota</taxon>
        <taxon>Agaricomycotina</taxon>
        <taxon>Tremellomycetes</taxon>
        <taxon>Tremellales</taxon>
        <taxon>Tremellaceae</taxon>
        <taxon>Tremella</taxon>
    </lineage>
</organism>
<evidence type="ECO:0000313" key="2">
    <source>
        <dbReference type="EMBL" id="RXK36354.1"/>
    </source>
</evidence>
<feature type="region of interest" description="Disordered" evidence="1">
    <location>
        <begin position="204"/>
        <end position="247"/>
    </location>
</feature>
<dbReference type="PANTHER" id="PTHR31285">
    <property type="entry name" value="NICOTINAMIDE MONONUCLEOTIDE ADENYLYLTRANSFERASE"/>
    <property type="match status" value="1"/>
</dbReference>
<gene>
    <name evidence="2" type="ORF">M231_06391</name>
</gene>
<dbReference type="VEuPathDB" id="FungiDB:TREMEDRAFT_27144"/>
<feature type="compositionally biased region" description="Low complexity" evidence="1">
    <location>
        <begin position="10"/>
        <end position="20"/>
    </location>
</feature>
<dbReference type="PANTHER" id="PTHR31285:SF0">
    <property type="entry name" value="NICOTINAMIDE MONONUCLEOTIDE ADENYLYLTRANSFERASE"/>
    <property type="match status" value="1"/>
</dbReference>
<dbReference type="EMBL" id="SDIL01000100">
    <property type="protein sequence ID" value="RXK36354.1"/>
    <property type="molecule type" value="Genomic_DNA"/>
</dbReference>
<proteinExistence type="predicted"/>
<evidence type="ECO:0008006" key="4">
    <source>
        <dbReference type="Google" id="ProtNLM"/>
    </source>
</evidence>
<feature type="region of interest" description="Disordered" evidence="1">
    <location>
        <begin position="1"/>
        <end position="20"/>
    </location>
</feature>
<dbReference type="Gene3D" id="3.40.50.620">
    <property type="entry name" value="HUPs"/>
    <property type="match status" value="1"/>
</dbReference>
<feature type="compositionally biased region" description="Low complexity" evidence="1">
    <location>
        <begin position="204"/>
        <end position="222"/>
    </location>
</feature>
<evidence type="ECO:0000313" key="3">
    <source>
        <dbReference type="Proteomes" id="UP000289152"/>
    </source>
</evidence>
<accession>A0A4Q1BEA6</accession>
<reference evidence="2 3" key="1">
    <citation type="submission" date="2016-06" db="EMBL/GenBank/DDBJ databases">
        <title>Evolution of pathogenesis and genome organization in the Tremellales.</title>
        <authorList>
            <person name="Cuomo C."/>
            <person name="Litvintseva A."/>
            <person name="Heitman J."/>
            <person name="Chen Y."/>
            <person name="Sun S."/>
            <person name="Springer D."/>
            <person name="Dromer F."/>
            <person name="Young S."/>
            <person name="Zeng Q."/>
            <person name="Chapman S."/>
            <person name="Gujja S."/>
            <person name="Saif S."/>
            <person name="Birren B."/>
        </authorList>
    </citation>
    <scope>NUCLEOTIDE SEQUENCE [LARGE SCALE GENOMIC DNA]</scope>
    <source>
        <strain evidence="2 3">ATCC 28783</strain>
    </source>
</reference>
<keyword evidence="3" id="KW-1185">Reference proteome</keyword>
<feature type="compositionally biased region" description="Polar residues" evidence="1">
    <location>
        <begin position="223"/>
        <end position="247"/>
    </location>
</feature>
<dbReference type="GO" id="GO:0005737">
    <property type="term" value="C:cytoplasm"/>
    <property type="evidence" value="ECO:0007669"/>
    <property type="project" value="TreeGrafter"/>
</dbReference>
<feature type="region of interest" description="Disordered" evidence="1">
    <location>
        <begin position="337"/>
        <end position="369"/>
    </location>
</feature>
<evidence type="ECO:0000256" key="1">
    <source>
        <dbReference type="SAM" id="MobiDB-lite"/>
    </source>
</evidence>
<dbReference type="OrthoDB" id="5591297at2759"/>
<dbReference type="InterPro" id="IPR014729">
    <property type="entry name" value="Rossmann-like_a/b/a_fold"/>
</dbReference>